<proteinExistence type="inferred from homology"/>
<sequence length="275" mass="29586">MIAQLPVLALAVSVALAAPSRTHSSPSVRRSDIPHDEVVGFDTTVADDTEGDLMLQWQPDLKVVDGCVPFPAVDAEGNTSAGLSPTGTPSGDCSNSTGQVYSRAGTYDDYYMIMYSWYMPKDEPSEIEGELGIGHRYDWENAVVVLSSESTNATLVGIAASYHGDYKVCSGTGCDDYLDGDTPLIKYYTAYGILDHSLGFTSTVGGTQPLVAWDELPTVAQEALANKDWGCKLLRIGDARSEVHSLIRDTTAAIVPFLDSDFESYLEEAAGYLDL</sequence>
<comment type="similarity">
    <text evidence="1">Belongs to the Necrosis inducing protein (NPP1) family.</text>
</comment>
<feature type="signal peptide" evidence="3">
    <location>
        <begin position="1"/>
        <end position="17"/>
    </location>
</feature>
<evidence type="ECO:0000256" key="3">
    <source>
        <dbReference type="SAM" id="SignalP"/>
    </source>
</evidence>
<keyword evidence="5" id="KW-1185">Reference proteome</keyword>
<dbReference type="Proteomes" id="UP000285146">
    <property type="component" value="Unassembled WGS sequence"/>
</dbReference>
<dbReference type="PANTHER" id="PTHR33657">
    <property type="entry name" value="DOMAIN PROTEIN, PUTATIVE (AFU_ORTHOLOGUE AFUA_5G00600)-RELATED"/>
    <property type="match status" value="1"/>
</dbReference>
<gene>
    <name evidence="4" type="ORF">VPNG_07758</name>
</gene>
<feature type="chain" id="PRO_5019393843" evidence="3">
    <location>
        <begin position="18"/>
        <end position="275"/>
    </location>
</feature>
<protein>
    <submittedName>
        <fullName evidence="4">Uncharacterized protein</fullName>
    </submittedName>
</protein>
<evidence type="ECO:0000256" key="2">
    <source>
        <dbReference type="ARBA" id="ARBA00023026"/>
    </source>
</evidence>
<dbReference type="EMBL" id="LKEB01000058">
    <property type="protein sequence ID" value="ROV99622.1"/>
    <property type="molecule type" value="Genomic_DNA"/>
</dbReference>
<evidence type="ECO:0000256" key="1">
    <source>
        <dbReference type="ARBA" id="ARBA00009520"/>
    </source>
</evidence>
<dbReference type="OrthoDB" id="89086at2759"/>
<dbReference type="InParanoid" id="A0A423W8H7"/>
<reference evidence="4 5" key="1">
    <citation type="submission" date="2015-09" db="EMBL/GenBank/DDBJ databases">
        <title>Host preference determinants of Valsa canker pathogens revealed by comparative genomics.</title>
        <authorList>
            <person name="Yin Z."/>
            <person name="Huang L."/>
        </authorList>
    </citation>
    <scope>NUCLEOTIDE SEQUENCE [LARGE SCALE GENOMIC DNA]</scope>
    <source>
        <strain evidence="4 5">SXYLt</strain>
    </source>
</reference>
<keyword evidence="2" id="KW-0843">Virulence</keyword>
<organism evidence="4 5">
    <name type="scientific">Cytospora leucostoma</name>
    <dbReference type="NCBI Taxonomy" id="1230097"/>
    <lineage>
        <taxon>Eukaryota</taxon>
        <taxon>Fungi</taxon>
        <taxon>Dikarya</taxon>
        <taxon>Ascomycota</taxon>
        <taxon>Pezizomycotina</taxon>
        <taxon>Sordariomycetes</taxon>
        <taxon>Sordariomycetidae</taxon>
        <taxon>Diaporthales</taxon>
        <taxon>Cytosporaceae</taxon>
        <taxon>Cytospora</taxon>
    </lineage>
</organism>
<evidence type="ECO:0000313" key="5">
    <source>
        <dbReference type="Proteomes" id="UP000285146"/>
    </source>
</evidence>
<dbReference type="STRING" id="1230097.A0A423W8H7"/>
<dbReference type="PANTHER" id="PTHR33657:SF8">
    <property type="entry name" value="DOMAIN PROTEIN, PUTATIVE (AFU_ORTHOLOGUE AFUA_5G00600)-RELATED"/>
    <property type="match status" value="1"/>
</dbReference>
<accession>A0A423W8H7</accession>
<keyword evidence="3" id="KW-0732">Signal</keyword>
<evidence type="ECO:0000313" key="4">
    <source>
        <dbReference type="EMBL" id="ROV99622.1"/>
    </source>
</evidence>
<name>A0A423W8H7_9PEZI</name>
<dbReference type="AlphaFoldDB" id="A0A423W8H7"/>
<comment type="caution">
    <text evidence="4">The sequence shown here is derived from an EMBL/GenBank/DDBJ whole genome shotgun (WGS) entry which is preliminary data.</text>
</comment>
<dbReference type="InterPro" id="IPR008701">
    <property type="entry name" value="NPP1"/>
</dbReference>
<dbReference type="Pfam" id="PF05630">
    <property type="entry name" value="NPP1"/>
    <property type="match status" value="1"/>
</dbReference>